<evidence type="ECO:0000256" key="2">
    <source>
        <dbReference type="ARBA" id="ARBA00023015"/>
    </source>
</evidence>
<dbReference type="Pfam" id="PF07545">
    <property type="entry name" value="Vg_Tdu"/>
    <property type="match status" value="1"/>
</dbReference>
<sequence>EHVRSGPMAVKVEKHSHYIILTYFHGDTNSMVDAHFSRALRDVCRDKGPGGKAKKTRKTVKLGKDAGRRTGPVTLFALLTIPKMIQINIKVTGLNKSLLVSGRTMSGQEGLVLVLKEHRGEPLLISADRRPRSPPHSDRRQPFSLQIAACHQRI</sequence>
<dbReference type="GO" id="GO:0005634">
    <property type="term" value="C:nucleus"/>
    <property type="evidence" value="ECO:0007669"/>
    <property type="project" value="UniProtKB-SubCell"/>
</dbReference>
<accession>A0A674NZN9</accession>
<dbReference type="InterPro" id="IPR011520">
    <property type="entry name" value="Vg_fam"/>
</dbReference>
<comment type="similarity">
    <text evidence="5">Belongs to the vestigial family.</text>
</comment>
<comment type="subcellular location">
    <subcellularLocation>
        <location evidence="1">Nucleus</location>
    </subcellularLocation>
</comment>
<reference evidence="6" key="2">
    <citation type="submission" date="2025-08" db="UniProtKB">
        <authorList>
            <consortium name="Ensembl"/>
        </authorList>
    </citation>
    <scope>IDENTIFICATION</scope>
</reference>
<evidence type="ECO:0000313" key="7">
    <source>
        <dbReference type="Proteomes" id="UP000005226"/>
    </source>
</evidence>
<keyword evidence="3" id="KW-0804">Transcription</keyword>
<reference evidence="6" key="3">
    <citation type="submission" date="2025-09" db="UniProtKB">
        <authorList>
            <consortium name="Ensembl"/>
        </authorList>
    </citation>
    <scope>IDENTIFICATION</scope>
</reference>
<evidence type="ECO:0000256" key="1">
    <source>
        <dbReference type="ARBA" id="ARBA00004123"/>
    </source>
</evidence>
<dbReference type="AlphaFoldDB" id="A0A674NZN9"/>
<dbReference type="InParanoid" id="A0A674NZN9"/>
<dbReference type="Proteomes" id="UP000005226">
    <property type="component" value="Chromosome 14"/>
</dbReference>
<proteinExistence type="inferred from homology"/>
<protein>
    <submittedName>
        <fullName evidence="6">Uncharacterized protein</fullName>
    </submittedName>
</protein>
<dbReference type="Ensembl" id="ENSTRUT00000066876.1">
    <property type="protein sequence ID" value="ENSTRUP00000078821.1"/>
    <property type="gene ID" value="ENSTRUG00000032958.1"/>
</dbReference>
<reference evidence="6 7" key="1">
    <citation type="journal article" date="2011" name="Genome Biol. Evol.">
        <title>Integration of the genetic map and genome assembly of fugu facilitates insights into distinct features of genome evolution in teleosts and mammals.</title>
        <authorList>
            <person name="Kai W."/>
            <person name="Kikuchi K."/>
            <person name="Tohari S."/>
            <person name="Chew A.K."/>
            <person name="Tay A."/>
            <person name="Fujiwara A."/>
            <person name="Hosoya S."/>
            <person name="Suetake H."/>
            <person name="Naruse K."/>
            <person name="Brenner S."/>
            <person name="Suzuki Y."/>
            <person name="Venkatesh B."/>
        </authorList>
    </citation>
    <scope>NUCLEOTIDE SEQUENCE [LARGE SCALE GENOMIC DNA]</scope>
</reference>
<dbReference type="GeneTree" id="ENSGT00940000174529"/>
<name>A0A674NZN9_TAKRU</name>
<organism evidence="6 7">
    <name type="scientific">Takifugu rubripes</name>
    <name type="common">Japanese pufferfish</name>
    <name type="synonym">Fugu rubripes</name>
    <dbReference type="NCBI Taxonomy" id="31033"/>
    <lineage>
        <taxon>Eukaryota</taxon>
        <taxon>Metazoa</taxon>
        <taxon>Chordata</taxon>
        <taxon>Craniata</taxon>
        <taxon>Vertebrata</taxon>
        <taxon>Euteleostomi</taxon>
        <taxon>Actinopterygii</taxon>
        <taxon>Neopterygii</taxon>
        <taxon>Teleostei</taxon>
        <taxon>Neoteleostei</taxon>
        <taxon>Acanthomorphata</taxon>
        <taxon>Eupercaria</taxon>
        <taxon>Tetraodontiformes</taxon>
        <taxon>Tetradontoidea</taxon>
        <taxon>Tetraodontidae</taxon>
        <taxon>Takifugu</taxon>
    </lineage>
</organism>
<keyword evidence="4" id="KW-0539">Nucleus</keyword>
<evidence type="ECO:0000256" key="3">
    <source>
        <dbReference type="ARBA" id="ARBA00023163"/>
    </source>
</evidence>
<dbReference type="GO" id="GO:0006355">
    <property type="term" value="P:regulation of DNA-templated transcription"/>
    <property type="evidence" value="ECO:0007669"/>
    <property type="project" value="InterPro"/>
</dbReference>
<evidence type="ECO:0000256" key="4">
    <source>
        <dbReference type="ARBA" id="ARBA00023242"/>
    </source>
</evidence>
<evidence type="ECO:0000313" key="6">
    <source>
        <dbReference type="Ensembl" id="ENSTRUP00000078821.1"/>
    </source>
</evidence>
<keyword evidence="2" id="KW-0805">Transcription regulation</keyword>
<evidence type="ECO:0000256" key="5">
    <source>
        <dbReference type="ARBA" id="ARBA00025784"/>
    </source>
</evidence>
<keyword evidence="7" id="KW-1185">Reference proteome</keyword>